<accession>A0A0M3K5F5</accession>
<dbReference type="OrthoDB" id="15627at2759"/>
<dbReference type="InterPro" id="IPR036872">
    <property type="entry name" value="CH_dom_sf"/>
</dbReference>
<evidence type="ECO:0000313" key="2">
    <source>
        <dbReference type="Proteomes" id="UP000267096"/>
    </source>
</evidence>
<dbReference type="WBParaSite" id="ASIM_0001619601-mRNA-1">
    <property type="protein sequence ID" value="ASIM_0001619601-mRNA-1"/>
    <property type="gene ID" value="ASIM_0001619601"/>
</dbReference>
<organism evidence="3">
    <name type="scientific">Anisakis simplex</name>
    <name type="common">Herring worm</name>
    <dbReference type="NCBI Taxonomy" id="6269"/>
    <lineage>
        <taxon>Eukaryota</taxon>
        <taxon>Metazoa</taxon>
        <taxon>Ecdysozoa</taxon>
        <taxon>Nematoda</taxon>
        <taxon>Chromadorea</taxon>
        <taxon>Rhabditida</taxon>
        <taxon>Spirurina</taxon>
        <taxon>Ascaridomorpha</taxon>
        <taxon>Ascaridoidea</taxon>
        <taxon>Anisakidae</taxon>
        <taxon>Anisakis</taxon>
        <taxon>Anisakis simplex complex</taxon>
    </lineage>
</organism>
<proteinExistence type="predicted"/>
<evidence type="ECO:0000313" key="3">
    <source>
        <dbReference type="WBParaSite" id="ASIM_0001619601-mRNA-1"/>
    </source>
</evidence>
<dbReference type="AlphaFoldDB" id="A0A0M3K5F5"/>
<reference evidence="3" key="1">
    <citation type="submission" date="2017-02" db="UniProtKB">
        <authorList>
            <consortium name="WormBaseParasite"/>
        </authorList>
    </citation>
    <scope>IDENTIFICATION</scope>
</reference>
<evidence type="ECO:0000313" key="1">
    <source>
        <dbReference type="EMBL" id="VDK55629.1"/>
    </source>
</evidence>
<name>A0A0M3K5F5_ANISI</name>
<dbReference type="Gene3D" id="1.10.418.10">
    <property type="entry name" value="Calponin-like domain"/>
    <property type="match status" value="1"/>
</dbReference>
<gene>
    <name evidence="1" type="ORF">ASIM_LOCUS15603</name>
</gene>
<dbReference type="Proteomes" id="UP000267096">
    <property type="component" value="Unassembled WGS sequence"/>
</dbReference>
<keyword evidence="2" id="KW-1185">Reference proteome</keyword>
<reference evidence="1 2" key="2">
    <citation type="submission" date="2018-11" db="EMBL/GenBank/DDBJ databases">
        <authorList>
            <consortium name="Pathogen Informatics"/>
        </authorList>
    </citation>
    <scope>NUCLEOTIDE SEQUENCE [LARGE SCALE GENOMIC DNA]</scope>
</reference>
<protein>
    <submittedName>
        <fullName evidence="3">Methyltranfer_dom domain-containing protein</fullName>
    </submittedName>
</protein>
<dbReference type="EMBL" id="UYRR01032434">
    <property type="protein sequence ID" value="VDK55629.1"/>
    <property type="molecule type" value="Genomic_DNA"/>
</dbReference>
<sequence length="140" mass="16694">MQRCFEQNEVDFFLDMAANECQRWLEATCRELFIDKDDFVYSLCHGCHLRKIVNKILPDCFDVSTERFMKAPRKTQKILRNAGVKQIQLEKYIEDEDWASQLLLICWSRLKVPSHRLFRAQDLVKIDHFSGPYKSFIEQS</sequence>
<dbReference type="SUPFAM" id="SSF47576">
    <property type="entry name" value="Calponin-homology domain, CH-domain"/>
    <property type="match status" value="1"/>
</dbReference>